<dbReference type="SUPFAM" id="SSF49785">
    <property type="entry name" value="Galactose-binding domain-like"/>
    <property type="match status" value="1"/>
</dbReference>
<evidence type="ECO:0000313" key="2">
    <source>
        <dbReference type="EMBL" id="OHT02426.1"/>
    </source>
</evidence>
<dbReference type="RefSeq" id="XP_068355562.1">
    <property type="nucleotide sequence ID" value="XM_068507386.1"/>
</dbReference>
<dbReference type="GeneID" id="94842090"/>
<reference evidence="2" key="1">
    <citation type="submission" date="2016-10" db="EMBL/GenBank/DDBJ databases">
        <authorList>
            <person name="Benchimol M."/>
            <person name="Almeida L.G."/>
            <person name="Vasconcelos A.T."/>
            <person name="Perreira-Neves A."/>
            <person name="Rosa I.A."/>
            <person name="Tasca T."/>
            <person name="Bogo M.R."/>
            <person name="de Souza W."/>
        </authorList>
    </citation>
    <scope>NUCLEOTIDE SEQUENCE [LARGE SCALE GENOMIC DNA]</scope>
    <source>
        <strain evidence="2">K</strain>
    </source>
</reference>
<feature type="region of interest" description="Disordered" evidence="1">
    <location>
        <begin position="269"/>
        <end position="325"/>
    </location>
</feature>
<evidence type="ECO:0000256" key="1">
    <source>
        <dbReference type="SAM" id="MobiDB-lite"/>
    </source>
</evidence>
<name>A0A1J4JUP0_9EUKA</name>
<evidence type="ECO:0000313" key="3">
    <source>
        <dbReference type="Proteomes" id="UP000179807"/>
    </source>
</evidence>
<dbReference type="EMBL" id="MLAK01000868">
    <property type="protein sequence ID" value="OHT02426.1"/>
    <property type="molecule type" value="Genomic_DNA"/>
</dbReference>
<dbReference type="OrthoDB" id="10627167at2759"/>
<feature type="region of interest" description="Disordered" evidence="1">
    <location>
        <begin position="229"/>
        <end position="253"/>
    </location>
</feature>
<feature type="compositionally biased region" description="Polar residues" evidence="1">
    <location>
        <begin position="270"/>
        <end position="325"/>
    </location>
</feature>
<sequence>MYTETFKTPNQEFRFIVDGNRYDIAIDLVVAFSQVIAEKLKKNPSSTTYKFDKLRDPDHDFLLIVSLFNGETIEINEKNAFFIGYVADTLGIPDLSQKADQYRQTSITSTNIFHLLANLGKLNITDSRIVSYAGQNWTTLLGFEESLRLPLAVLNTIFNEFPQALTFEYIVDIIEKSGHEYVDLFKFCDLTLFSPSQMKKFIDLVSLDEIPLQVLQQVIPRLTMELAACEEEEEEEDRNEEPQNKAIPSGKDAENYYFGNDSKLYMPARSISTPNKPFQDQNTQMQNQNHLPKTSSGNVNSSKTSTGSNVKPIQSTSQPKKSQNRSYVAVPKCLRKTIPSLPISKNYVDVEYHTDCEFDGVVAMLQRENPNSWMRDVIIRCPGSKESLKYTIFEFDEYSWWDNYDGKSCKMENAWIIVGFPRYTLRLKSYTLSSIAERKNVHQPASWKIYGSVDGEEFTDLITFVENAQEMNQPSAVVTFDVPSKPKPYSYFKFQMTKNFATRPSAGSEFSISGLELFGILTAK</sequence>
<gene>
    <name evidence="2" type="ORF">TRFO_30493</name>
</gene>
<dbReference type="VEuPathDB" id="TrichDB:TRFO_30493"/>
<keyword evidence="3" id="KW-1185">Reference proteome</keyword>
<feature type="compositionally biased region" description="Acidic residues" evidence="1">
    <location>
        <begin position="229"/>
        <end position="239"/>
    </location>
</feature>
<comment type="caution">
    <text evidence="2">The sequence shown here is derived from an EMBL/GenBank/DDBJ whole genome shotgun (WGS) entry which is preliminary data.</text>
</comment>
<accession>A0A1J4JUP0</accession>
<dbReference type="AlphaFoldDB" id="A0A1J4JUP0"/>
<protein>
    <submittedName>
        <fullName evidence="2">Uncharacterized protein</fullName>
    </submittedName>
</protein>
<dbReference type="Gene3D" id="2.60.120.260">
    <property type="entry name" value="Galactose-binding domain-like"/>
    <property type="match status" value="1"/>
</dbReference>
<organism evidence="2 3">
    <name type="scientific">Tritrichomonas foetus</name>
    <dbReference type="NCBI Taxonomy" id="1144522"/>
    <lineage>
        <taxon>Eukaryota</taxon>
        <taxon>Metamonada</taxon>
        <taxon>Parabasalia</taxon>
        <taxon>Tritrichomonadida</taxon>
        <taxon>Tritrichomonadidae</taxon>
        <taxon>Tritrichomonas</taxon>
    </lineage>
</organism>
<dbReference type="Proteomes" id="UP000179807">
    <property type="component" value="Unassembled WGS sequence"/>
</dbReference>
<proteinExistence type="predicted"/>
<dbReference type="InterPro" id="IPR008979">
    <property type="entry name" value="Galactose-bd-like_sf"/>
</dbReference>